<evidence type="ECO:0000313" key="3">
    <source>
        <dbReference type="EMBL" id="QUV93683.1"/>
    </source>
</evidence>
<keyword evidence="2" id="KW-0874">Quinone</keyword>
<evidence type="ECO:0000256" key="2">
    <source>
        <dbReference type="RuleBase" id="RU004429"/>
    </source>
</evidence>
<feature type="transmembrane region" description="Helical" evidence="2">
    <location>
        <begin position="96"/>
        <end position="115"/>
    </location>
</feature>
<keyword evidence="2" id="KW-1133">Transmembrane helix</keyword>
<dbReference type="EMBL" id="CP072642">
    <property type="protein sequence ID" value="QUV93683.1"/>
    <property type="molecule type" value="Genomic_DNA"/>
</dbReference>
<keyword evidence="2" id="KW-0472">Membrane</keyword>
<accession>A0ABX8AY99</accession>
<keyword evidence="2" id="KW-1003">Cell membrane</keyword>
<dbReference type="PANTHER" id="PTHR33269:SF17">
    <property type="entry name" value="NADH-UBIQUINONE OXIDOREDUCTASE CHAIN 6"/>
    <property type="match status" value="1"/>
</dbReference>
<keyword evidence="2" id="KW-0812">Transmembrane</keyword>
<comment type="function">
    <text evidence="2">NDH-1 shuttles electrons from NADH, via FMN and iron-sulfur (Fe-S) centers, to quinones in the respiratory chain. Couples the redox reaction to proton translocation (for every two electrons transferred, four hydrogen ions are translocated across the cytoplasmic membrane), and thus conserves the redox energy in a proton gradient.</text>
</comment>
<dbReference type="Proteomes" id="UP000677668">
    <property type="component" value="Chromosome 1"/>
</dbReference>
<feature type="transmembrane region" description="Helical" evidence="2">
    <location>
        <begin position="6"/>
        <end position="27"/>
    </location>
</feature>
<reference evidence="3 4" key="1">
    <citation type="submission" date="2021-03" db="EMBL/GenBank/DDBJ databases">
        <title>Genomic and phenotypic characterization of Chloracidobacterium isolates provides evidence for multiple species.</title>
        <authorList>
            <person name="Saini M.K."/>
            <person name="Costas A.M.G."/>
            <person name="Tank M."/>
            <person name="Bryant D.A."/>
        </authorList>
    </citation>
    <scope>NUCLEOTIDE SEQUENCE [LARGE SCALE GENOMIC DNA]</scope>
    <source>
        <strain evidence="3 4">N</strain>
    </source>
</reference>
<dbReference type="PANTHER" id="PTHR33269">
    <property type="entry name" value="NADH-UBIQUINONE OXIDOREDUCTASE CHAIN 6"/>
    <property type="match status" value="1"/>
</dbReference>
<evidence type="ECO:0000256" key="1">
    <source>
        <dbReference type="ARBA" id="ARBA00005698"/>
    </source>
</evidence>
<keyword evidence="4" id="KW-1185">Reference proteome</keyword>
<comment type="subcellular location">
    <subcellularLocation>
        <location evidence="2">Cell membrane</location>
        <topology evidence="2">Multi-pass membrane protein</topology>
    </subcellularLocation>
</comment>
<sequence length="194" mass="21066">MLLVGWEAVFFWMLTLVALFAAVFTVSARNPVHCALFLISTLIATAALFLLLRAEFVAGAQILVYVGGILVLFLFVLMLVNTRSEVENPFNRQDKAGAVIAALVGLSLLGAVTYTQQRGGFFKTRPSADRMAIENARPDPNAPAGVISSDTETLGVTLYTRAVLPFEIASVLLLMAIVGSVLLARDRRQEETYD</sequence>
<dbReference type="Gene3D" id="1.20.120.1200">
    <property type="entry name" value="NADH-ubiquinone/plastoquinone oxidoreductase chain 6, subunit NuoJ"/>
    <property type="match status" value="1"/>
</dbReference>
<evidence type="ECO:0000313" key="4">
    <source>
        <dbReference type="Proteomes" id="UP000677668"/>
    </source>
</evidence>
<feature type="transmembrane region" description="Helical" evidence="2">
    <location>
        <begin position="162"/>
        <end position="184"/>
    </location>
</feature>
<dbReference type="RefSeq" id="WP_211422043.1">
    <property type="nucleotide sequence ID" value="NZ_CP072642.1"/>
</dbReference>
<protein>
    <recommendedName>
        <fullName evidence="2">NADH-quinone oxidoreductase subunit J</fullName>
        <ecNumber evidence="2">7.1.1.-</ecNumber>
    </recommendedName>
</protein>
<keyword evidence="2" id="KW-0520">NAD</keyword>
<dbReference type="EC" id="7.1.1.-" evidence="2"/>
<proteinExistence type="inferred from homology"/>
<comment type="similarity">
    <text evidence="1 2">Belongs to the complex I subunit 6 family.</text>
</comment>
<dbReference type="InterPro" id="IPR042106">
    <property type="entry name" value="Nuo/plastoQ_OxRdtase_6_NuoJ"/>
</dbReference>
<feature type="transmembrane region" description="Helical" evidence="2">
    <location>
        <begin position="58"/>
        <end position="80"/>
    </location>
</feature>
<organism evidence="3 4">
    <name type="scientific">Chloracidobacterium sp. N</name>
    <dbReference type="NCBI Taxonomy" id="2821540"/>
    <lineage>
        <taxon>Bacteria</taxon>
        <taxon>Pseudomonadati</taxon>
        <taxon>Acidobacteriota</taxon>
        <taxon>Terriglobia</taxon>
        <taxon>Terriglobales</taxon>
        <taxon>Acidobacteriaceae</taxon>
        <taxon>Chloracidobacterium</taxon>
        <taxon>Chloracidobacterium aggregatum</taxon>
    </lineage>
</organism>
<gene>
    <name evidence="3" type="ORF">J8C05_09955</name>
</gene>
<dbReference type="InterPro" id="IPR001457">
    <property type="entry name" value="NADH_UbQ/plastoQ_OxRdtase_su6"/>
</dbReference>
<feature type="transmembrane region" description="Helical" evidence="2">
    <location>
        <begin position="34"/>
        <end position="52"/>
    </location>
</feature>
<dbReference type="Pfam" id="PF00499">
    <property type="entry name" value="Oxidored_q3"/>
    <property type="match status" value="1"/>
</dbReference>
<name>A0ABX8AY99_9BACT</name>
<comment type="catalytic activity">
    <reaction evidence="2">
        <text>a quinone + NADH + 5 H(+)(in) = a quinol + NAD(+) + 4 H(+)(out)</text>
        <dbReference type="Rhea" id="RHEA:57888"/>
        <dbReference type="ChEBI" id="CHEBI:15378"/>
        <dbReference type="ChEBI" id="CHEBI:24646"/>
        <dbReference type="ChEBI" id="CHEBI:57540"/>
        <dbReference type="ChEBI" id="CHEBI:57945"/>
        <dbReference type="ChEBI" id="CHEBI:132124"/>
    </reaction>
</comment>